<keyword evidence="2" id="KW-1185">Reference proteome</keyword>
<proteinExistence type="predicted"/>
<protein>
    <submittedName>
        <fullName evidence="1">Uncharacterized protein</fullName>
    </submittedName>
</protein>
<evidence type="ECO:0000313" key="1">
    <source>
        <dbReference type="EMBL" id="KAJ6746688.1"/>
    </source>
</evidence>
<comment type="caution">
    <text evidence="1">The sequence shown here is derived from an EMBL/GenBank/DDBJ whole genome shotgun (WGS) entry which is preliminary data.</text>
</comment>
<evidence type="ECO:0000313" key="2">
    <source>
        <dbReference type="Proteomes" id="UP001151752"/>
    </source>
</evidence>
<dbReference type="Proteomes" id="UP001151752">
    <property type="component" value="Chromosome 6"/>
</dbReference>
<organism evidence="1 2">
    <name type="scientific">Salix koriyanagi</name>
    <dbReference type="NCBI Taxonomy" id="2511006"/>
    <lineage>
        <taxon>Eukaryota</taxon>
        <taxon>Viridiplantae</taxon>
        <taxon>Streptophyta</taxon>
        <taxon>Embryophyta</taxon>
        <taxon>Tracheophyta</taxon>
        <taxon>Spermatophyta</taxon>
        <taxon>Magnoliopsida</taxon>
        <taxon>eudicotyledons</taxon>
        <taxon>Gunneridae</taxon>
        <taxon>Pentapetalae</taxon>
        <taxon>rosids</taxon>
        <taxon>fabids</taxon>
        <taxon>Malpighiales</taxon>
        <taxon>Salicaceae</taxon>
        <taxon>Saliceae</taxon>
        <taxon>Salix</taxon>
    </lineage>
</organism>
<reference evidence="1" key="1">
    <citation type="submission" date="2022-11" db="EMBL/GenBank/DDBJ databases">
        <authorList>
            <person name="Hyden B.L."/>
            <person name="Feng K."/>
            <person name="Yates T."/>
            <person name="Jawdy S."/>
            <person name="Smart L.B."/>
            <person name="Muchero W."/>
        </authorList>
    </citation>
    <scope>NUCLEOTIDE SEQUENCE</scope>
    <source>
        <tissue evidence="1">Shoot tip</tissue>
    </source>
</reference>
<accession>A0A9Q0VE20</accession>
<name>A0A9Q0VE20_9ROSI</name>
<sequence length="96" mass="11183">MDEQPFPLDPHRRCSVACRETLMQNIVGFEDTTLKKKKKKKKKMMEKKKKMMMEKKKKTSNWRMGIQQNNSKIDACSCLIDIPSAEGLYSIVDSLN</sequence>
<dbReference type="AlphaFoldDB" id="A0A9Q0VE20"/>
<gene>
    <name evidence="1" type="ORF">OIU74_029206</name>
</gene>
<reference evidence="1" key="2">
    <citation type="journal article" date="2023" name="Int. J. Mol. Sci.">
        <title>De Novo Assembly and Annotation of 11 Diverse Shrub Willow (Salix) Genomes Reveals Novel Gene Organization in Sex-Linked Regions.</title>
        <authorList>
            <person name="Hyden B."/>
            <person name="Feng K."/>
            <person name="Yates T.B."/>
            <person name="Jawdy S."/>
            <person name="Cereghino C."/>
            <person name="Smart L.B."/>
            <person name="Muchero W."/>
        </authorList>
    </citation>
    <scope>NUCLEOTIDE SEQUENCE</scope>
    <source>
        <tissue evidence="1">Shoot tip</tissue>
    </source>
</reference>
<dbReference type="EMBL" id="JAPFFM010000009">
    <property type="protein sequence ID" value="KAJ6746688.1"/>
    <property type="molecule type" value="Genomic_DNA"/>
</dbReference>